<dbReference type="STRING" id="35608.A0A2U1MAN5"/>
<protein>
    <submittedName>
        <fullName evidence="1">Ribonuclease 3-like protein 2</fullName>
    </submittedName>
</protein>
<organism evidence="1 2">
    <name type="scientific">Artemisia annua</name>
    <name type="common">Sweet wormwood</name>
    <dbReference type="NCBI Taxonomy" id="35608"/>
    <lineage>
        <taxon>Eukaryota</taxon>
        <taxon>Viridiplantae</taxon>
        <taxon>Streptophyta</taxon>
        <taxon>Embryophyta</taxon>
        <taxon>Tracheophyta</taxon>
        <taxon>Spermatophyta</taxon>
        <taxon>Magnoliopsida</taxon>
        <taxon>eudicotyledons</taxon>
        <taxon>Gunneridae</taxon>
        <taxon>Pentapetalae</taxon>
        <taxon>asterids</taxon>
        <taxon>campanulids</taxon>
        <taxon>Asterales</taxon>
        <taxon>Asteraceae</taxon>
        <taxon>Asteroideae</taxon>
        <taxon>Anthemideae</taxon>
        <taxon>Artemisiinae</taxon>
        <taxon>Artemisia</taxon>
    </lineage>
</organism>
<keyword evidence="2" id="KW-1185">Reference proteome</keyword>
<name>A0A2U1MAN5_ARTAN</name>
<gene>
    <name evidence="1" type="ORF">CTI12_AA401350</name>
</gene>
<dbReference type="Proteomes" id="UP000245207">
    <property type="component" value="Unassembled WGS sequence"/>
</dbReference>
<dbReference type="EMBL" id="PKPP01005924">
    <property type="protein sequence ID" value="PWA58330.1"/>
    <property type="molecule type" value="Genomic_DNA"/>
</dbReference>
<comment type="caution">
    <text evidence="1">The sequence shown here is derived from an EMBL/GenBank/DDBJ whole genome shotgun (WGS) entry which is preliminary data.</text>
</comment>
<accession>A0A2U1MAN5</accession>
<evidence type="ECO:0000313" key="2">
    <source>
        <dbReference type="Proteomes" id="UP000245207"/>
    </source>
</evidence>
<proteinExistence type="predicted"/>
<dbReference type="OrthoDB" id="416741at2759"/>
<evidence type="ECO:0000313" key="1">
    <source>
        <dbReference type="EMBL" id="PWA58330.1"/>
    </source>
</evidence>
<dbReference type="AlphaFoldDB" id="A0A2U1MAN5"/>
<reference evidence="1 2" key="1">
    <citation type="journal article" date="2018" name="Mol. Plant">
        <title>The genome of Artemisia annua provides insight into the evolution of Asteraceae family and artemisinin biosynthesis.</title>
        <authorList>
            <person name="Shen Q."/>
            <person name="Zhang L."/>
            <person name="Liao Z."/>
            <person name="Wang S."/>
            <person name="Yan T."/>
            <person name="Shi P."/>
            <person name="Liu M."/>
            <person name="Fu X."/>
            <person name="Pan Q."/>
            <person name="Wang Y."/>
            <person name="Lv Z."/>
            <person name="Lu X."/>
            <person name="Zhang F."/>
            <person name="Jiang W."/>
            <person name="Ma Y."/>
            <person name="Chen M."/>
            <person name="Hao X."/>
            <person name="Li L."/>
            <person name="Tang Y."/>
            <person name="Lv G."/>
            <person name="Zhou Y."/>
            <person name="Sun X."/>
            <person name="Brodelius P.E."/>
            <person name="Rose J.K.C."/>
            <person name="Tang K."/>
        </authorList>
    </citation>
    <scope>NUCLEOTIDE SEQUENCE [LARGE SCALE GENOMIC DNA]</scope>
    <source>
        <strain evidence="2">cv. Huhao1</strain>
        <tissue evidence="1">Leaf</tissue>
    </source>
</reference>
<sequence>MVVHGEQIKAPMAAAVYVDRGPGHNNNSILTFRLSEFLEPINILEKQSQPITMLFYLCHKDGKHIEIKHWWKGEIMSFKTFE</sequence>